<dbReference type="InterPro" id="IPR003594">
    <property type="entry name" value="HATPase_dom"/>
</dbReference>
<protein>
    <submittedName>
        <fullName evidence="2">ATP-binding protein</fullName>
    </submittedName>
</protein>
<dbReference type="RefSeq" id="WP_142979057.1">
    <property type="nucleotide sequence ID" value="NZ_RKLU01000002.1"/>
</dbReference>
<reference evidence="2" key="1">
    <citation type="submission" date="2019-02" db="EMBL/GenBank/DDBJ databases">
        <title>Halonotius sp. a new haloarchaeum isolated from saline soil.</title>
        <authorList>
            <person name="Duran-Viseras A."/>
            <person name="Sanchez-Porro C."/>
            <person name="Ventosa A."/>
        </authorList>
    </citation>
    <scope>NUCLEOTIDE SEQUENCE</scope>
    <source>
        <strain evidence="2">F15B</strain>
    </source>
</reference>
<evidence type="ECO:0000259" key="1">
    <source>
        <dbReference type="Pfam" id="PF13581"/>
    </source>
</evidence>
<comment type="caution">
    <text evidence="2">The sequence shown here is derived from an EMBL/GenBank/DDBJ whole genome shotgun (WGS) entry which is preliminary data.</text>
</comment>
<evidence type="ECO:0000313" key="3">
    <source>
        <dbReference type="Proteomes" id="UP000705823"/>
    </source>
</evidence>
<organism evidence="2 3">
    <name type="scientific">Halonotius terrestris</name>
    <dbReference type="NCBI Taxonomy" id="2487750"/>
    <lineage>
        <taxon>Archaea</taxon>
        <taxon>Methanobacteriati</taxon>
        <taxon>Methanobacteriota</taxon>
        <taxon>Stenosarchaea group</taxon>
        <taxon>Halobacteria</taxon>
        <taxon>Halobacteriales</taxon>
        <taxon>Haloferacaceae</taxon>
        <taxon>Halonotius</taxon>
    </lineage>
</organism>
<keyword evidence="2" id="KW-0547">Nucleotide-binding</keyword>
<evidence type="ECO:0000313" key="2">
    <source>
        <dbReference type="EMBL" id="TQQ82792.1"/>
    </source>
</evidence>
<dbReference type="OrthoDB" id="125498at2157"/>
<dbReference type="Pfam" id="PF13581">
    <property type="entry name" value="HATPase_c_2"/>
    <property type="match status" value="1"/>
</dbReference>
<dbReference type="InterPro" id="IPR036890">
    <property type="entry name" value="HATPase_C_sf"/>
</dbReference>
<dbReference type="Gene3D" id="3.30.565.10">
    <property type="entry name" value="Histidine kinase-like ATPase, C-terminal domain"/>
    <property type="match status" value="1"/>
</dbReference>
<keyword evidence="2" id="KW-0067">ATP-binding</keyword>
<sequence>MSEDGGQTDAFETAVTVLQSGTVRVRSEDDILLARQEARAVAEEIGFSTTDVTRIVTGVSELTRNMHLYAEDGIMKWREIEAGTDRGIELVFDDDGPGIDDVEGVLRAEHSTSGGMGRGVQGTKKLMDGFDITSNPEDGTTITVRKWT</sequence>
<dbReference type="SUPFAM" id="SSF55874">
    <property type="entry name" value="ATPase domain of HSP90 chaperone/DNA topoisomerase II/histidine kinase"/>
    <property type="match status" value="1"/>
</dbReference>
<dbReference type="AlphaFoldDB" id="A0A8J8PCR0"/>
<dbReference type="EMBL" id="RKLU01000002">
    <property type="protein sequence ID" value="TQQ82792.1"/>
    <property type="molecule type" value="Genomic_DNA"/>
</dbReference>
<dbReference type="GO" id="GO:0005524">
    <property type="term" value="F:ATP binding"/>
    <property type="evidence" value="ECO:0007669"/>
    <property type="project" value="UniProtKB-KW"/>
</dbReference>
<feature type="domain" description="Histidine kinase/HSP90-like ATPase" evidence="1">
    <location>
        <begin position="33"/>
        <end position="146"/>
    </location>
</feature>
<accession>A0A8J8PCR0</accession>
<keyword evidence="3" id="KW-1185">Reference proteome</keyword>
<dbReference type="CDD" id="cd16934">
    <property type="entry name" value="HATPase_RsbT-like"/>
    <property type="match status" value="1"/>
</dbReference>
<gene>
    <name evidence="2" type="ORF">EGH24_04960</name>
</gene>
<name>A0A8J8PCR0_9EURY</name>
<proteinExistence type="predicted"/>
<dbReference type="Proteomes" id="UP000705823">
    <property type="component" value="Unassembled WGS sequence"/>
</dbReference>